<evidence type="ECO:0000313" key="3">
    <source>
        <dbReference type="Proteomes" id="UP001595907"/>
    </source>
</evidence>
<name>A0ABV8QQG5_9BACT</name>
<dbReference type="Proteomes" id="UP001595907">
    <property type="component" value="Unassembled WGS sequence"/>
</dbReference>
<organism evidence="2 3">
    <name type="scientific">Ferruginibacter yonginensis</name>
    <dbReference type="NCBI Taxonomy" id="1310416"/>
    <lineage>
        <taxon>Bacteria</taxon>
        <taxon>Pseudomonadati</taxon>
        <taxon>Bacteroidota</taxon>
        <taxon>Chitinophagia</taxon>
        <taxon>Chitinophagales</taxon>
        <taxon>Chitinophagaceae</taxon>
        <taxon>Ferruginibacter</taxon>
    </lineage>
</organism>
<evidence type="ECO:0000256" key="1">
    <source>
        <dbReference type="SAM" id="Phobius"/>
    </source>
</evidence>
<dbReference type="RefSeq" id="WP_379706369.1">
    <property type="nucleotide sequence ID" value="NZ_JBHSCZ010000001.1"/>
</dbReference>
<dbReference type="EMBL" id="JBHSCZ010000001">
    <property type="protein sequence ID" value="MFC4261643.1"/>
    <property type="molecule type" value="Genomic_DNA"/>
</dbReference>
<gene>
    <name evidence="2" type="ORF">ACFOWM_02025</name>
</gene>
<keyword evidence="1" id="KW-1133">Transmembrane helix</keyword>
<feature type="transmembrane region" description="Helical" evidence="1">
    <location>
        <begin position="34"/>
        <end position="52"/>
    </location>
</feature>
<feature type="transmembrane region" description="Helical" evidence="1">
    <location>
        <begin position="64"/>
        <end position="83"/>
    </location>
</feature>
<keyword evidence="1" id="KW-0812">Transmembrane</keyword>
<sequence>MLTSEEQKFVAYWEQNRELHNSFSSKLSRGFPKACLFGLPILLLLVCVYFFIPDWYIKISKTSPQTFFVVVIGVFLAILFFAFTQMHFKWEMNEQLYLELKHKEKAANAANNTLNQS</sequence>
<accession>A0ABV8QQG5</accession>
<proteinExistence type="predicted"/>
<keyword evidence="3" id="KW-1185">Reference proteome</keyword>
<evidence type="ECO:0000313" key="2">
    <source>
        <dbReference type="EMBL" id="MFC4261643.1"/>
    </source>
</evidence>
<comment type="caution">
    <text evidence="2">The sequence shown here is derived from an EMBL/GenBank/DDBJ whole genome shotgun (WGS) entry which is preliminary data.</text>
</comment>
<keyword evidence="1" id="KW-0472">Membrane</keyword>
<reference evidence="3" key="1">
    <citation type="journal article" date="2019" name="Int. J. Syst. Evol. Microbiol.">
        <title>The Global Catalogue of Microorganisms (GCM) 10K type strain sequencing project: providing services to taxonomists for standard genome sequencing and annotation.</title>
        <authorList>
            <consortium name="The Broad Institute Genomics Platform"/>
            <consortium name="The Broad Institute Genome Sequencing Center for Infectious Disease"/>
            <person name="Wu L."/>
            <person name="Ma J."/>
        </authorList>
    </citation>
    <scope>NUCLEOTIDE SEQUENCE [LARGE SCALE GENOMIC DNA]</scope>
    <source>
        <strain evidence="3">CECT 8289</strain>
    </source>
</reference>
<protein>
    <submittedName>
        <fullName evidence="2">Uncharacterized protein</fullName>
    </submittedName>
</protein>